<keyword evidence="5" id="KW-1185">Reference proteome</keyword>
<sequence length="534" mass="61876">MELIKESKRKLMYTLKETAEKLGADIEQVKDLIDCGELTAVGSKKELVKFVDLSRFINGEIALVENEERPIDLIGYQRYPHTNSNEIKDLSDEEWVIMEKAGVKEIKAYWNEQRKKWCMALSLGYDENHKRMRKVITADTQQELWVKHGEFQCENKVLPVEETAPVIYSAFVKEPKHPKAEMCFKDYITEYLESIDGRDSSRTFDTKVNASRHITEALGNYKMCEIDCFKLSKFINSLTQKNYGKGGKSKPFSQSSINKIYDILSVIIRYASSLGGGEIITKGLMEEVKKPRSKAYKDKKNLAFKREEYTKISEIIKENNMMHVWVNILMYLGLRPSEGLALKFSDVDYESGMLNIERTLSHEIKHDVASQKRKGVSIAIITDLKNVRDRGESEFQIRKLKIGKNLLSILKNWEEEVKGNTKLMQMKCKNGTEEFLFCGSKGQMWKYSDYSQVYERLLKKHGLNVSEYNLYKFRHSFCTECFRKNINLKTVQMLMGDNDGKMVTRIYANMNKEDLHKGGETLSEHIDSILEGIR</sequence>
<dbReference type="PANTHER" id="PTHR30349">
    <property type="entry name" value="PHAGE INTEGRASE-RELATED"/>
    <property type="match status" value="1"/>
</dbReference>
<protein>
    <submittedName>
        <fullName evidence="4">Site-specific integrase</fullName>
    </submittedName>
</protein>
<dbReference type="InterPro" id="IPR050090">
    <property type="entry name" value="Tyrosine_recombinase_XerCD"/>
</dbReference>
<reference evidence="4 5" key="1">
    <citation type="submission" date="2023-11" db="EMBL/GenBank/DDBJ databases">
        <title>Draft genome sequence of a psychrophilic Clostridium strain from permafrost water brine.</title>
        <authorList>
            <person name="Shcherbakova V.A."/>
            <person name="Trubitsyn V.E."/>
            <person name="Zakharyuk A.G."/>
        </authorList>
    </citation>
    <scope>NUCLEOTIDE SEQUENCE [LARGE SCALE GENOMIC DNA]</scope>
    <source>
        <strain evidence="4 5">14F</strain>
    </source>
</reference>
<evidence type="ECO:0000259" key="3">
    <source>
        <dbReference type="PROSITE" id="PS51898"/>
    </source>
</evidence>
<dbReference type="EMBL" id="JAZHFS010000034">
    <property type="protein sequence ID" value="MEF2114952.1"/>
    <property type="molecule type" value="Genomic_DNA"/>
</dbReference>
<gene>
    <name evidence="4" type="ORF">SJI18_21930</name>
</gene>
<dbReference type="PROSITE" id="PS51898">
    <property type="entry name" value="TYR_RECOMBINASE"/>
    <property type="match status" value="1"/>
</dbReference>
<dbReference type="Proteomes" id="UP001498469">
    <property type="component" value="Unassembled WGS sequence"/>
</dbReference>
<organism evidence="4 5">
    <name type="scientific">Clostridium frigoriphilum</name>
    <dbReference type="NCBI Taxonomy" id="443253"/>
    <lineage>
        <taxon>Bacteria</taxon>
        <taxon>Bacillati</taxon>
        <taxon>Bacillota</taxon>
        <taxon>Clostridia</taxon>
        <taxon>Eubacteriales</taxon>
        <taxon>Clostridiaceae</taxon>
        <taxon>Clostridium</taxon>
    </lineage>
</organism>
<dbReference type="RefSeq" id="WP_216254888.1">
    <property type="nucleotide sequence ID" value="NZ_JAZHFS010000034.1"/>
</dbReference>
<dbReference type="InterPro" id="IPR002104">
    <property type="entry name" value="Integrase_catalytic"/>
</dbReference>
<proteinExistence type="inferred from homology"/>
<evidence type="ECO:0000256" key="2">
    <source>
        <dbReference type="ARBA" id="ARBA00023125"/>
    </source>
</evidence>
<dbReference type="Pfam" id="PF00589">
    <property type="entry name" value="Phage_integrase"/>
    <property type="match status" value="1"/>
</dbReference>
<evidence type="ECO:0000313" key="5">
    <source>
        <dbReference type="Proteomes" id="UP001498469"/>
    </source>
</evidence>
<dbReference type="PANTHER" id="PTHR30349:SF41">
    <property type="entry name" value="INTEGRASE_RECOMBINASE PROTEIN MJ0367-RELATED"/>
    <property type="match status" value="1"/>
</dbReference>
<feature type="domain" description="Tyr recombinase" evidence="3">
    <location>
        <begin position="299"/>
        <end position="520"/>
    </location>
</feature>
<name>A0ABU7UWK6_9CLOT</name>
<dbReference type="CDD" id="cd01189">
    <property type="entry name" value="INT_ICEBs1_C_like"/>
    <property type="match status" value="1"/>
</dbReference>
<comment type="caution">
    <text evidence="4">The sequence shown here is derived from an EMBL/GenBank/DDBJ whole genome shotgun (WGS) entry which is preliminary data.</text>
</comment>
<accession>A0ABU7UWK6</accession>
<evidence type="ECO:0000256" key="1">
    <source>
        <dbReference type="ARBA" id="ARBA00008857"/>
    </source>
</evidence>
<evidence type="ECO:0000313" key="4">
    <source>
        <dbReference type="EMBL" id="MEF2114952.1"/>
    </source>
</evidence>
<keyword evidence="2" id="KW-0238">DNA-binding</keyword>
<comment type="similarity">
    <text evidence="1">Belongs to the 'phage' integrase family.</text>
</comment>